<keyword evidence="1" id="KW-1185">Reference proteome</keyword>
<dbReference type="RefSeq" id="XP_075090310.1">
    <property type="nucleotide sequence ID" value="XM_075234209.1"/>
</dbReference>
<reference evidence="1" key="1">
    <citation type="journal article" date="2014" name="Nat. Commun.">
        <title>The tobacco genome sequence and its comparison with those of tomato and potato.</title>
        <authorList>
            <person name="Sierro N."/>
            <person name="Battey J.N."/>
            <person name="Ouadi S."/>
            <person name="Bakaher N."/>
            <person name="Bovet L."/>
            <person name="Willig A."/>
            <person name="Goepfert S."/>
            <person name="Peitsch M.C."/>
            <person name="Ivanov N.V."/>
        </authorList>
    </citation>
    <scope>NUCLEOTIDE SEQUENCE [LARGE SCALE GENOMIC DNA]</scope>
</reference>
<sequence>MLFFFHVLDIGHASVDYEPAFFRNCTEEEAVNPWSKSPLKMEADNISSRYFVLALKLKSVLDPCKDRNDNNQDNSLGLGADFFQVMTVILIVSFSDDIQDPAEDEQQFGRLKDWINSYHLHKIEVTDVLSHFPDISVKFNYEFDTVKEENDGQQYPKGNQSPHRKGEGAPSSNHLDACLSMTQC</sequence>
<reference evidence="2" key="2">
    <citation type="submission" date="2025-08" db="UniProtKB">
        <authorList>
            <consortium name="RefSeq"/>
        </authorList>
    </citation>
    <scope>IDENTIFICATION</scope>
    <source>
        <tissue evidence="2">Leaf</tissue>
    </source>
</reference>
<gene>
    <name evidence="2" type="primary">LOC107808703</name>
</gene>
<name>A0AC58SZB1_TOBAC</name>
<evidence type="ECO:0000313" key="1">
    <source>
        <dbReference type="Proteomes" id="UP000790787"/>
    </source>
</evidence>
<dbReference type="Proteomes" id="UP000790787">
    <property type="component" value="Chromosome 17"/>
</dbReference>
<protein>
    <submittedName>
        <fullName evidence="2">Meiosis-specific protein ASY1 isoform X2</fullName>
    </submittedName>
</protein>
<organism evidence="1 2">
    <name type="scientific">Nicotiana tabacum</name>
    <name type="common">Common tobacco</name>
    <dbReference type="NCBI Taxonomy" id="4097"/>
    <lineage>
        <taxon>Eukaryota</taxon>
        <taxon>Viridiplantae</taxon>
        <taxon>Streptophyta</taxon>
        <taxon>Embryophyta</taxon>
        <taxon>Tracheophyta</taxon>
        <taxon>Spermatophyta</taxon>
        <taxon>Magnoliopsida</taxon>
        <taxon>eudicotyledons</taxon>
        <taxon>Gunneridae</taxon>
        <taxon>Pentapetalae</taxon>
        <taxon>asterids</taxon>
        <taxon>lamiids</taxon>
        <taxon>Solanales</taxon>
        <taxon>Solanaceae</taxon>
        <taxon>Nicotianoideae</taxon>
        <taxon>Nicotianeae</taxon>
        <taxon>Nicotiana</taxon>
    </lineage>
</organism>
<proteinExistence type="predicted"/>
<evidence type="ECO:0000313" key="2">
    <source>
        <dbReference type="RefSeq" id="XP_075090310.1"/>
    </source>
</evidence>
<accession>A0AC58SZB1</accession>